<dbReference type="Proteomes" id="UP000326198">
    <property type="component" value="Unassembled WGS sequence"/>
</dbReference>
<evidence type="ECO:0000259" key="2">
    <source>
        <dbReference type="PROSITE" id="PS50090"/>
    </source>
</evidence>
<organism evidence="3 4">
    <name type="scientific">Aspergillus bertholletiae</name>
    <dbReference type="NCBI Taxonomy" id="1226010"/>
    <lineage>
        <taxon>Eukaryota</taxon>
        <taxon>Fungi</taxon>
        <taxon>Dikarya</taxon>
        <taxon>Ascomycota</taxon>
        <taxon>Pezizomycotina</taxon>
        <taxon>Eurotiomycetes</taxon>
        <taxon>Eurotiomycetidae</taxon>
        <taxon>Eurotiales</taxon>
        <taxon>Aspergillaceae</taxon>
        <taxon>Aspergillus</taxon>
        <taxon>Aspergillus subgen. Circumdati</taxon>
    </lineage>
</organism>
<evidence type="ECO:0000313" key="3">
    <source>
        <dbReference type="EMBL" id="KAE8377039.1"/>
    </source>
</evidence>
<feature type="domain" description="Myb-like" evidence="2">
    <location>
        <begin position="11"/>
        <end position="76"/>
    </location>
</feature>
<keyword evidence="4" id="KW-1185">Reference proteome</keyword>
<dbReference type="EMBL" id="ML736230">
    <property type="protein sequence ID" value="KAE8377039.1"/>
    <property type="molecule type" value="Genomic_DNA"/>
</dbReference>
<accession>A0A5N7B6L5</accession>
<dbReference type="InterPro" id="IPR009057">
    <property type="entry name" value="Homeodomain-like_sf"/>
</dbReference>
<dbReference type="CDD" id="cd00167">
    <property type="entry name" value="SANT"/>
    <property type="match status" value="1"/>
</dbReference>
<reference evidence="3 4" key="1">
    <citation type="submission" date="2019-04" db="EMBL/GenBank/DDBJ databases">
        <title>Friends and foes A comparative genomics studyof 23 Aspergillus species from section Flavi.</title>
        <authorList>
            <consortium name="DOE Joint Genome Institute"/>
            <person name="Kjaerbolling I."/>
            <person name="Vesth T."/>
            <person name="Frisvad J.C."/>
            <person name="Nybo J.L."/>
            <person name="Theobald S."/>
            <person name="Kildgaard S."/>
            <person name="Isbrandt T."/>
            <person name="Kuo A."/>
            <person name="Sato A."/>
            <person name="Lyhne E.K."/>
            <person name="Kogle M.E."/>
            <person name="Wiebenga A."/>
            <person name="Kun R.S."/>
            <person name="Lubbers R.J."/>
            <person name="Makela M.R."/>
            <person name="Barry K."/>
            <person name="Chovatia M."/>
            <person name="Clum A."/>
            <person name="Daum C."/>
            <person name="Haridas S."/>
            <person name="He G."/>
            <person name="LaButti K."/>
            <person name="Lipzen A."/>
            <person name="Mondo S."/>
            <person name="Riley R."/>
            <person name="Salamov A."/>
            <person name="Simmons B.A."/>
            <person name="Magnuson J.K."/>
            <person name="Henrissat B."/>
            <person name="Mortensen U.H."/>
            <person name="Larsen T.O."/>
            <person name="Devries R.P."/>
            <person name="Grigoriev I.V."/>
            <person name="Machida M."/>
            <person name="Baker S.E."/>
            <person name="Andersen M.R."/>
        </authorList>
    </citation>
    <scope>NUCLEOTIDE SEQUENCE [LARGE SCALE GENOMIC DNA]</scope>
    <source>
        <strain evidence="3 4">IBT 29228</strain>
    </source>
</reference>
<dbReference type="PROSITE" id="PS50090">
    <property type="entry name" value="MYB_LIKE"/>
    <property type="match status" value="1"/>
</dbReference>
<name>A0A5N7B6L5_9EURO</name>
<dbReference type="OrthoDB" id="2143914at2759"/>
<feature type="region of interest" description="Disordered" evidence="1">
    <location>
        <begin position="1"/>
        <end position="21"/>
    </location>
</feature>
<dbReference type="AlphaFoldDB" id="A0A5N7B6L5"/>
<evidence type="ECO:0000313" key="4">
    <source>
        <dbReference type="Proteomes" id="UP000326198"/>
    </source>
</evidence>
<evidence type="ECO:0000256" key="1">
    <source>
        <dbReference type="SAM" id="MobiDB-lite"/>
    </source>
</evidence>
<dbReference type="SUPFAM" id="SSF46689">
    <property type="entry name" value="Homeodomain-like"/>
    <property type="match status" value="1"/>
</dbReference>
<protein>
    <recommendedName>
        <fullName evidence="2">Myb-like domain-containing protein</fullName>
    </recommendedName>
</protein>
<sequence length="106" mass="12319">MARKGKRLSSRSRRSPRRWTSREDGILFRTVLVCTIHNEDQPPPPDPKKTARGMIPWKLVALSLPGRTNKDCRKRWFMIDGRWGRGPWAPDDKIRLREAVAIYGPV</sequence>
<gene>
    <name evidence="3" type="ORF">BDV26DRAFT_221723</name>
</gene>
<dbReference type="Gene3D" id="1.10.10.60">
    <property type="entry name" value="Homeodomain-like"/>
    <property type="match status" value="1"/>
</dbReference>
<proteinExistence type="predicted"/>
<feature type="compositionally biased region" description="Basic residues" evidence="1">
    <location>
        <begin position="1"/>
        <end position="19"/>
    </location>
</feature>
<dbReference type="InterPro" id="IPR001005">
    <property type="entry name" value="SANT/Myb"/>
</dbReference>